<dbReference type="Pfam" id="PF00266">
    <property type="entry name" value="Aminotran_5"/>
    <property type="match status" value="1"/>
</dbReference>
<dbReference type="Gene3D" id="3.40.640.10">
    <property type="entry name" value="Type I PLP-dependent aspartate aminotransferase-like (Major domain)"/>
    <property type="match status" value="1"/>
</dbReference>
<dbReference type="AlphaFoldDB" id="A0A7T4PB91"/>
<dbReference type="Gene3D" id="3.90.1150.10">
    <property type="entry name" value="Aspartate Aminotransferase, domain 1"/>
    <property type="match status" value="1"/>
</dbReference>
<accession>A0A7T4PB91</accession>
<sequence>MTDRTYTARWRSYLNTAGSGLQSRETREAVADYLTLEGTVGSYFAERAYAELIEEGVYRGVARLFNCPREAVAMSDSATRAWHSGVAALTLTARDIVWTTPYEWAGNLLLLKNLQRSAGFTIQEIPLTPCGDVDVDWCGRHISDRVALISVTHMPSCTGAVTPLGPFSQLVRDRRTLLAVDACQSAGNVPIDLTATPVDLLTANGKKSLLAPRGTGFAVMSPRFRASADPVSVDVHTHAFAPGGGGIRRLTDSARRFELGEKSVPAFVGFDTALRQALHNDWDRTAALSRHLRVRAGRIPGLRVHAPGTHHTGILCVTHERLTPERLWHTLCRAGVACWLIDGAHTPNHLLRAGIPQAVRLAVGPRTTREEIDYAIGVLEETGGRGATVPAMGRQEREYSA</sequence>
<evidence type="ECO:0000259" key="1">
    <source>
        <dbReference type="Pfam" id="PF00266"/>
    </source>
</evidence>
<name>A0A7T4PB91_9ACTN</name>
<dbReference type="PANTHER" id="PTHR43586:SF24">
    <property type="entry name" value="BLR4730 PROTEIN"/>
    <property type="match status" value="1"/>
</dbReference>
<dbReference type="InterPro" id="IPR015421">
    <property type="entry name" value="PyrdxlP-dep_Trfase_major"/>
</dbReference>
<keyword evidence="2" id="KW-0808">Transferase</keyword>
<dbReference type="Proteomes" id="UP000596130">
    <property type="component" value="Chromosome"/>
</dbReference>
<evidence type="ECO:0000313" key="3">
    <source>
        <dbReference type="EMBL" id="QQC93437.1"/>
    </source>
</evidence>
<protein>
    <submittedName>
        <fullName evidence="2">Aminotransferase class V-fold PLP-dependent enzyme</fullName>
    </submittedName>
</protein>
<dbReference type="EMBL" id="CP065959">
    <property type="protein sequence ID" value="QQC87066.1"/>
    <property type="molecule type" value="Genomic_DNA"/>
</dbReference>
<dbReference type="InterPro" id="IPR015422">
    <property type="entry name" value="PyrdxlP-dep_Trfase_small"/>
</dbReference>
<gene>
    <name evidence="2" type="ORF">I8755_00435</name>
    <name evidence="3" type="ORF">I8755_37765</name>
</gene>
<proteinExistence type="predicted"/>
<dbReference type="EMBL" id="CP065959">
    <property type="protein sequence ID" value="QQC93437.1"/>
    <property type="molecule type" value="Genomic_DNA"/>
</dbReference>
<reference evidence="2 4" key="1">
    <citation type="submission" date="2020-12" db="EMBL/GenBank/DDBJ databases">
        <title>Identification and biosynthesis of polyene macrolides produced by Streptomyces alfalfae Men-myco-93-63.</title>
        <authorList>
            <person name="Liu D."/>
            <person name="Li Y."/>
            <person name="Liu L."/>
            <person name="Han X."/>
            <person name="Shen F."/>
        </authorList>
    </citation>
    <scope>NUCLEOTIDE SEQUENCE [LARGE SCALE GENOMIC DNA]</scope>
    <source>
        <strain evidence="2 4">Men-myco-93-63</strain>
    </source>
</reference>
<organism evidence="2 4">
    <name type="scientific">Streptomyces alfalfae</name>
    <dbReference type="NCBI Taxonomy" id="1642299"/>
    <lineage>
        <taxon>Bacteria</taxon>
        <taxon>Bacillati</taxon>
        <taxon>Actinomycetota</taxon>
        <taxon>Actinomycetes</taxon>
        <taxon>Kitasatosporales</taxon>
        <taxon>Streptomycetaceae</taxon>
        <taxon>Streptomyces</taxon>
    </lineage>
</organism>
<evidence type="ECO:0000313" key="2">
    <source>
        <dbReference type="EMBL" id="QQC87066.1"/>
    </source>
</evidence>
<dbReference type="InterPro" id="IPR015424">
    <property type="entry name" value="PyrdxlP-dep_Trfase"/>
</dbReference>
<dbReference type="PANTHER" id="PTHR43586">
    <property type="entry name" value="CYSTEINE DESULFURASE"/>
    <property type="match status" value="1"/>
</dbReference>
<dbReference type="RefSeq" id="WP_198501363.1">
    <property type="nucleotide sequence ID" value="NZ_CP065959.1"/>
</dbReference>
<dbReference type="SUPFAM" id="SSF53383">
    <property type="entry name" value="PLP-dependent transferases"/>
    <property type="match status" value="1"/>
</dbReference>
<feature type="domain" description="Aminotransferase class V" evidence="1">
    <location>
        <begin position="13"/>
        <end position="374"/>
    </location>
</feature>
<dbReference type="InterPro" id="IPR000192">
    <property type="entry name" value="Aminotrans_V_dom"/>
</dbReference>
<keyword evidence="2" id="KW-0032">Aminotransferase</keyword>
<dbReference type="GO" id="GO:0008483">
    <property type="term" value="F:transaminase activity"/>
    <property type="evidence" value="ECO:0007669"/>
    <property type="project" value="UniProtKB-KW"/>
</dbReference>
<evidence type="ECO:0000313" key="4">
    <source>
        <dbReference type="Proteomes" id="UP000596130"/>
    </source>
</evidence>